<dbReference type="GeneID" id="54471786"/>
<dbReference type="SUPFAM" id="SSF51735">
    <property type="entry name" value="NAD(P)-binding Rossmann-fold domains"/>
    <property type="match status" value="1"/>
</dbReference>
<proteinExistence type="inferred from homology"/>
<dbReference type="PRINTS" id="PR00081">
    <property type="entry name" value="GDHRDH"/>
</dbReference>
<dbReference type="RefSeq" id="XP_033591388.1">
    <property type="nucleotide sequence ID" value="XM_033730784.1"/>
</dbReference>
<dbReference type="CDD" id="cd05233">
    <property type="entry name" value="SDR_c"/>
    <property type="match status" value="1"/>
</dbReference>
<name>A0A6A6PYK6_9PEZI</name>
<dbReference type="PANTHER" id="PTHR42760">
    <property type="entry name" value="SHORT-CHAIN DEHYDROGENASES/REDUCTASES FAMILY MEMBER"/>
    <property type="match status" value="1"/>
</dbReference>
<dbReference type="AlphaFoldDB" id="A0A6A6PYK6"/>
<keyword evidence="2" id="KW-0560">Oxidoreductase</keyword>
<evidence type="ECO:0000313" key="5">
    <source>
        <dbReference type="Proteomes" id="UP000799767"/>
    </source>
</evidence>
<evidence type="ECO:0000256" key="2">
    <source>
        <dbReference type="ARBA" id="ARBA00023002"/>
    </source>
</evidence>
<dbReference type="GO" id="GO:0016616">
    <property type="term" value="F:oxidoreductase activity, acting on the CH-OH group of donors, NAD or NADP as acceptor"/>
    <property type="evidence" value="ECO:0007669"/>
    <property type="project" value="TreeGrafter"/>
</dbReference>
<dbReference type="Proteomes" id="UP000799767">
    <property type="component" value="Unassembled WGS sequence"/>
</dbReference>
<gene>
    <name evidence="4" type="ORF">BDY17DRAFT_247042</name>
</gene>
<dbReference type="OrthoDB" id="1933717at2759"/>
<dbReference type="Pfam" id="PF00106">
    <property type="entry name" value="adh_short"/>
    <property type="match status" value="1"/>
</dbReference>
<keyword evidence="5" id="KW-1185">Reference proteome</keyword>
<dbReference type="InterPro" id="IPR002347">
    <property type="entry name" value="SDR_fam"/>
</dbReference>
<dbReference type="InterPro" id="IPR036291">
    <property type="entry name" value="NAD(P)-bd_dom_sf"/>
</dbReference>
<evidence type="ECO:0000256" key="3">
    <source>
        <dbReference type="RuleBase" id="RU000363"/>
    </source>
</evidence>
<comment type="similarity">
    <text evidence="1 3">Belongs to the short-chain dehydrogenases/reductases (SDR) family.</text>
</comment>
<sequence length="307" mass="33232">MPPPKGTPNIFEGPGDYTTTRQVHNDTYPAIDPIKAELSGKAVFISGASRGLGKATAISFARAGASFIAISARSDLCAVEAELKAASAGCGRKEPQTLRLRCDVADADSVEDAAARIEREFGRLDVVVNNAATIGTMQPITESDPDEWWQTMSVNVRGPYLVMRACIPLLLKGQLKMLINIASVGAHLIGPGLSHYQISKLALVRLTEFAAKENAAVGLVAFSVHPGNVLTDMVGEGFKSEFGSLFTESTQLCGDGLVYLSREKREWLSGRYVNITWDLPELTSEEMKRKIVEGDMLKVRLVTPSFE</sequence>
<dbReference type="EMBL" id="MU001633">
    <property type="protein sequence ID" value="KAF2484819.1"/>
    <property type="molecule type" value="Genomic_DNA"/>
</dbReference>
<reference evidence="4" key="1">
    <citation type="journal article" date="2020" name="Stud. Mycol.">
        <title>101 Dothideomycetes genomes: a test case for predicting lifestyles and emergence of pathogens.</title>
        <authorList>
            <person name="Haridas S."/>
            <person name="Albert R."/>
            <person name="Binder M."/>
            <person name="Bloem J."/>
            <person name="Labutti K."/>
            <person name="Salamov A."/>
            <person name="Andreopoulos B."/>
            <person name="Baker S."/>
            <person name="Barry K."/>
            <person name="Bills G."/>
            <person name="Bluhm B."/>
            <person name="Cannon C."/>
            <person name="Castanera R."/>
            <person name="Culley D."/>
            <person name="Daum C."/>
            <person name="Ezra D."/>
            <person name="Gonzalez J."/>
            <person name="Henrissat B."/>
            <person name="Kuo A."/>
            <person name="Liang C."/>
            <person name="Lipzen A."/>
            <person name="Lutzoni F."/>
            <person name="Magnuson J."/>
            <person name="Mondo S."/>
            <person name="Nolan M."/>
            <person name="Ohm R."/>
            <person name="Pangilinan J."/>
            <person name="Park H.-J."/>
            <person name="Ramirez L."/>
            <person name="Alfaro M."/>
            <person name="Sun H."/>
            <person name="Tritt A."/>
            <person name="Yoshinaga Y."/>
            <person name="Zwiers L.-H."/>
            <person name="Turgeon B."/>
            <person name="Goodwin S."/>
            <person name="Spatafora J."/>
            <person name="Crous P."/>
            <person name="Grigoriev I."/>
        </authorList>
    </citation>
    <scope>NUCLEOTIDE SEQUENCE</scope>
    <source>
        <strain evidence="4">CBS 113389</strain>
    </source>
</reference>
<protein>
    <submittedName>
        <fullName evidence="4">Putative 2-(R)-hydroxypropyl-CoM dehydrogenase</fullName>
    </submittedName>
</protein>
<organism evidence="4 5">
    <name type="scientific">Neohortaea acidophila</name>
    <dbReference type="NCBI Taxonomy" id="245834"/>
    <lineage>
        <taxon>Eukaryota</taxon>
        <taxon>Fungi</taxon>
        <taxon>Dikarya</taxon>
        <taxon>Ascomycota</taxon>
        <taxon>Pezizomycotina</taxon>
        <taxon>Dothideomycetes</taxon>
        <taxon>Dothideomycetidae</taxon>
        <taxon>Mycosphaerellales</taxon>
        <taxon>Teratosphaeriaceae</taxon>
        <taxon>Neohortaea</taxon>
    </lineage>
</organism>
<accession>A0A6A6PYK6</accession>
<evidence type="ECO:0000313" key="4">
    <source>
        <dbReference type="EMBL" id="KAF2484819.1"/>
    </source>
</evidence>
<dbReference type="PANTHER" id="PTHR42760:SF37">
    <property type="entry name" value="CLAVALDEHYDE DEHYDROGENASE"/>
    <property type="match status" value="1"/>
</dbReference>
<evidence type="ECO:0000256" key="1">
    <source>
        <dbReference type="ARBA" id="ARBA00006484"/>
    </source>
</evidence>
<dbReference type="PRINTS" id="PR00080">
    <property type="entry name" value="SDRFAMILY"/>
</dbReference>
<dbReference type="Gene3D" id="3.40.50.720">
    <property type="entry name" value="NAD(P)-binding Rossmann-like Domain"/>
    <property type="match status" value="1"/>
</dbReference>